<evidence type="ECO:0000313" key="6">
    <source>
        <dbReference type="EMBL" id="RKX68398.1"/>
    </source>
</evidence>
<evidence type="ECO:0000313" key="7">
    <source>
        <dbReference type="Proteomes" id="UP000271125"/>
    </source>
</evidence>
<keyword evidence="3" id="KW-0378">Hydrolase</keyword>
<dbReference type="SUPFAM" id="SSF52096">
    <property type="entry name" value="ClpP/crotonase"/>
    <property type="match status" value="1"/>
</dbReference>
<dbReference type="NCBIfam" id="TIGR00706">
    <property type="entry name" value="SppA_dom"/>
    <property type="match status" value="1"/>
</dbReference>
<feature type="domain" description="Peptidase S49" evidence="5">
    <location>
        <begin position="56"/>
        <end position="207"/>
    </location>
</feature>
<dbReference type="PANTHER" id="PTHR33209:SF1">
    <property type="entry name" value="PEPTIDASE S49 DOMAIN-CONTAINING PROTEIN"/>
    <property type="match status" value="1"/>
</dbReference>
<evidence type="ECO:0000259" key="5">
    <source>
        <dbReference type="Pfam" id="PF01343"/>
    </source>
</evidence>
<comment type="similarity">
    <text evidence="1">Belongs to the peptidase S49 family.</text>
</comment>
<gene>
    <name evidence="6" type="primary">sppA</name>
    <name evidence="6" type="ORF">DRP43_05665</name>
</gene>
<comment type="caution">
    <text evidence="6">The sequence shown here is derived from an EMBL/GenBank/DDBJ whole genome shotgun (WGS) entry which is preliminary data.</text>
</comment>
<dbReference type="Pfam" id="PF01343">
    <property type="entry name" value="Peptidase_S49"/>
    <property type="match status" value="1"/>
</dbReference>
<dbReference type="InterPro" id="IPR029045">
    <property type="entry name" value="ClpP/crotonase-like_dom_sf"/>
</dbReference>
<dbReference type="CDD" id="cd07023">
    <property type="entry name" value="S49_Sppa_N_C"/>
    <property type="match status" value="1"/>
</dbReference>
<dbReference type="Gene3D" id="3.90.226.10">
    <property type="entry name" value="2-enoyl-CoA Hydratase, Chain A, domain 1"/>
    <property type="match status" value="2"/>
</dbReference>
<dbReference type="InterPro" id="IPR002142">
    <property type="entry name" value="Peptidase_S49"/>
</dbReference>
<sequence length="278" mass="31182">ADRRFSGGYRIITEENIGKELKRIQKMKSVKALVLRVDSGGGSALVSDIIFDYIEKVKAKMPVVVSMGNMAASGGYWISCGADYIFAQPNTITGSIGVVGLVPNWQKLREWADINTYQIKRGKYATFFSPNFAPSADDKKSLNLTMENVYRAFKEKVAKNRNMSLSKVEEVAQGRIWTGIDAVENGLVDELGGLNDAIAKAAELAHIKTYSVLVLPTRKGLLDIIREEKLFNVETIVDLYLKNVNPNIFEDIIDQKDLIKMATQEPVQLIMPYRIRWQ</sequence>
<name>A0A660SC62_UNCT6</name>
<dbReference type="GO" id="GO:0006508">
    <property type="term" value="P:proteolysis"/>
    <property type="evidence" value="ECO:0007669"/>
    <property type="project" value="UniProtKB-KW"/>
</dbReference>
<dbReference type="AlphaFoldDB" id="A0A660SC62"/>
<evidence type="ECO:0000256" key="4">
    <source>
        <dbReference type="ARBA" id="ARBA00022825"/>
    </source>
</evidence>
<evidence type="ECO:0000256" key="3">
    <source>
        <dbReference type="ARBA" id="ARBA00022801"/>
    </source>
</evidence>
<organism evidence="6 7">
    <name type="scientific">candidate division TA06 bacterium</name>
    <dbReference type="NCBI Taxonomy" id="2250710"/>
    <lineage>
        <taxon>Bacteria</taxon>
        <taxon>Bacteria division TA06</taxon>
    </lineage>
</organism>
<dbReference type="InterPro" id="IPR047272">
    <property type="entry name" value="S49_SppA_C"/>
</dbReference>
<dbReference type="InterPro" id="IPR004635">
    <property type="entry name" value="Pept_S49_SppA"/>
</dbReference>
<accession>A0A660SC62</accession>
<reference evidence="6 7" key="1">
    <citation type="submission" date="2018-06" db="EMBL/GenBank/DDBJ databases">
        <title>Extensive metabolic versatility and redundancy in microbially diverse, dynamic hydrothermal sediments.</title>
        <authorList>
            <person name="Dombrowski N."/>
            <person name="Teske A."/>
            <person name="Baker B.J."/>
        </authorList>
    </citation>
    <scope>NUCLEOTIDE SEQUENCE [LARGE SCALE GENOMIC DNA]</scope>
    <source>
        <strain evidence="6">B10_G13</strain>
    </source>
</reference>
<keyword evidence="4" id="KW-0720">Serine protease</keyword>
<evidence type="ECO:0000256" key="2">
    <source>
        <dbReference type="ARBA" id="ARBA00022670"/>
    </source>
</evidence>
<dbReference type="PANTHER" id="PTHR33209">
    <property type="entry name" value="PROTEASE 4"/>
    <property type="match status" value="1"/>
</dbReference>
<keyword evidence="2" id="KW-0645">Protease</keyword>
<dbReference type="Proteomes" id="UP000271125">
    <property type="component" value="Unassembled WGS sequence"/>
</dbReference>
<feature type="non-terminal residue" evidence="6">
    <location>
        <position position="1"/>
    </location>
</feature>
<evidence type="ECO:0000256" key="1">
    <source>
        <dbReference type="ARBA" id="ARBA00008683"/>
    </source>
</evidence>
<dbReference type="GO" id="GO:0008236">
    <property type="term" value="F:serine-type peptidase activity"/>
    <property type="evidence" value="ECO:0007669"/>
    <property type="project" value="UniProtKB-KW"/>
</dbReference>
<protein>
    <submittedName>
        <fullName evidence="6">Signal peptide peptidase SppA</fullName>
    </submittedName>
</protein>
<proteinExistence type="inferred from homology"/>
<dbReference type="EMBL" id="QNBD01000278">
    <property type="protein sequence ID" value="RKX68398.1"/>
    <property type="molecule type" value="Genomic_DNA"/>
</dbReference>